<reference evidence="1 2" key="1">
    <citation type="journal article" date="2016" name="Nat. Commun.">
        <title>Thousands of microbial genomes shed light on interconnected biogeochemical processes in an aquifer system.</title>
        <authorList>
            <person name="Anantharaman K."/>
            <person name="Brown C.T."/>
            <person name="Hug L.A."/>
            <person name="Sharon I."/>
            <person name="Castelle C.J."/>
            <person name="Probst A.J."/>
            <person name="Thomas B.C."/>
            <person name="Singh A."/>
            <person name="Wilkins M.J."/>
            <person name="Karaoz U."/>
            <person name="Brodie E.L."/>
            <person name="Williams K.H."/>
            <person name="Hubbard S.S."/>
            <person name="Banfield J.F."/>
        </authorList>
    </citation>
    <scope>NUCLEOTIDE SEQUENCE [LARGE SCALE GENOMIC DNA]</scope>
</reference>
<dbReference type="SUPFAM" id="SSF50447">
    <property type="entry name" value="Translation proteins"/>
    <property type="match status" value="1"/>
</dbReference>
<dbReference type="InterPro" id="IPR009000">
    <property type="entry name" value="Transl_B-barrel_sf"/>
</dbReference>
<gene>
    <name evidence="1" type="ORF">A2573_00075</name>
</gene>
<evidence type="ECO:0000313" key="1">
    <source>
        <dbReference type="EMBL" id="OGM88871.1"/>
    </source>
</evidence>
<comment type="caution">
    <text evidence="1">The sequence shown here is derived from an EMBL/GenBank/DDBJ whole genome shotgun (WGS) entry which is preliminary data.</text>
</comment>
<dbReference type="Gene3D" id="2.40.30.10">
    <property type="entry name" value="Translation factors"/>
    <property type="match status" value="1"/>
</dbReference>
<proteinExistence type="predicted"/>
<protein>
    <recommendedName>
        <fullName evidence="3">Translation elongation factor-like protein</fullName>
    </recommendedName>
</protein>
<evidence type="ECO:0008006" key="3">
    <source>
        <dbReference type="Google" id="ProtNLM"/>
    </source>
</evidence>
<dbReference type="AlphaFoldDB" id="A0A1F8DJS7"/>
<organism evidence="1 2">
    <name type="scientific">Candidatus Woesebacteria bacterium RIFOXYD1_FULL_43_18</name>
    <dbReference type="NCBI Taxonomy" id="1802551"/>
    <lineage>
        <taxon>Bacteria</taxon>
        <taxon>Candidatus Woeseibacteriota</taxon>
    </lineage>
</organism>
<dbReference type="EMBL" id="MGIL01000003">
    <property type="protein sequence ID" value="OGM88871.1"/>
    <property type="molecule type" value="Genomic_DNA"/>
</dbReference>
<sequence>MFKVGKVSHYYDKLSVAIIDLDGTLSVGDNIKFIRGGEDLFEQKVESIQIEHEKKDSAGKGDVIGLKTNEAVKEGTEVFKV</sequence>
<accession>A0A1F8DJS7</accession>
<name>A0A1F8DJS7_9BACT</name>
<dbReference type="Proteomes" id="UP000177596">
    <property type="component" value="Unassembled WGS sequence"/>
</dbReference>
<evidence type="ECO:0000313" key="2">
    <source>
        <dbReference type="Proteomes" id="UP000177596"/>
    </source>
</evidence>